<evidence type="ECO:0000313" key="4">
    <source>
        <dbReference type="EMBL" id="CAE0697207.1"/>
    </source>
</evidence>
<sequence>MNDLDPALARVLSPFERDGCLFPGRGDIRGATLERERRRDKGLASEEPVAVRADDVSDAGGARTSGTPEPPSSREVIDAVAIATVLVETYGDGVDHERIVQRPGQAACCDANGCSKGIILANGRRVHESAKRRVPRVLNKIFLVHEEHLREKGAECGSVAAHCHLRTTKAPR</sequence>
<name>A0A6S8VHZ3_9STRA</name>
<dbReference type="EMBL" id="HBIW01014678">
    <property type="protein sequence ID" value="CAE0697203.1"/>
    <property type="molecule type" value="Transcribed_RNA"/>
</dbReference>
<organism evidence="3">
    <name type="scientific">Pelagomonas calceolata</name>
    <dbReference type="NCBI Taxonomy" id="35677"/>
    <lineage>
        <taxon>Eukaryota</taxon>
        <taxon>Sar</taxon>
        <taxon>Stramenopiles</taxon>
        <taxon>Ochrophyta</taxon>
        <taxon>Pelagophyceae</taxon>
        <taxon>Pelagomonadales</taxon>
        <taxon>Pelagomonadaceae</taxon>
        <taxon>Pelagomonas</taxon>
    </lineage>
</organism>
<evidence type="ECO:0000313" key="3">
    <source>
        <dbReference type="EMBL" id="CAE0697203.1"/>
    </source>
</evidence>
<feature type="region of interest" description="Disordered" evidence="1">
    <location>
        <begin position="33"/>
        <end position="73"/>
    </location>
</feature>
<evidence type="ECO:0000256" key="1">
    <source>
        <dbReference type="SAM" id="MobiDB-lite"/>
    </source>
</evidence>
<evidence type="ECO:0000313" key="2">
    <source>
        <dbReference type="EMBL" id="CAE0697200.1"/>
    </source>
</evidence>
<accession>A0A6S8VHZ3</accession>
<proteinExistence type="predicted"/>
<dbReference type="AlphaFoldDB" id="A0A6S8VHZ3"/>
<dbReference type="EMBL" id="HBIW01014675">
    <property type="protein sequence ID" value="CAE0697200.1"/>
    <property type="molecule type" value="Transcribed_RNA"/>
</dbReference>
<dbReference type="EMBL" id="HBIW01014682">
    <property type="protein sequence ID" value="CAE0697207.1"/>
    <property type="molecule type" value="Transcribed_RNA"/>
</dbReference>
<gene>
    <name evidence="2" type="ORF">PCAL00307_LOCUS12636</name>
    <name evidence="3" type="ORF">PCAL00307_LOCUS12639</name>
    <name evidence="4" type="ORF">PCAL00307_LOCUS12643</name>
</gene>
<protein>
    <submittedName>
        <fullName evidence="3">Uncharacterized protein</fullName>
    </submittedName>
</protein>
<reference evidence="3" key="1">
    <citation type="submission" date="2021-01" db="EMBL/GenBank/DDBJ databases">
        <authorList>
            <person name="Corre E."/>
            <person name="Pelletier E."/>
            <person name="Niang G."/>
            <person name="Scheremetjew M."/>
            <person name="Finn R."/>
            <person name="Kale V."/>
            <person name="Holt S."/>
            <person name="Cochrane G."/>
            <person name="Meng A."/>
            <person name="Brown T."/>
            <person name="Cohen L."/>
        </authorList>
    </citation>
    <scope>NUCLEOTIDE SEQUENCE</scope>
    <source>
        <strain evidence="3">CCMP1756</strain>
    </source>
</reference>
<feature type="compositionally biased region" description="Basic and acidic residues" evidence="1">
    <location>
        <begin position="33"/>
        <end position="44"/>
    </location>
</feature>